<dbReference type="InterPro" id="IPR000838">
    <property type="entry name" value="RNA_pol_sigma70_ECF_CS"/>
</dbReference>
<dbReference type="InterPro" id="IPR013325">
    <property type="entry name" value="RNA_pol_sigma_r2"/>
</dbReference>
<organism evidence="9 10">
    <name type="scientific">Lacrimispora celerecrescens</name>
    <dbReference type="NCBI Taxonomy" id="29354"/>
    <lineage>
        <taxon>Bacteria</taxon>
        <taxon>Bacillati</taxon>
        <taxon>Bacillota</taxon>
        <taxon>Clostridia</taxon>
        <taxon>Lachnospirales</taxon>
        <taxon>Lachnospiraceae</taxon>
        <taxon>Lacrimispora</taxon>
    </lineage>
</organism>
<dbReference type="GO" id="GO:0006950">
    <property type="term" value="P:response to stress"/>
    <property type="evidence" value="ECO:0007669"/>
    <property type="project" value="UniProtKB-ARBA"/>
</dbReference>
<dbReference type="OrthoDB" id="9782703at2"/>
<comment type="caution">
    <text evidence="9">The sequence shown here is derived from an EMBL/GenBank/DDBJ whole genome shotgun (WGS) entry which is preliminary data.</text>
</comment>
<dbReference type="PANTHER" id="PTHR43133">
    <property type="entry name" value="RNA POLYMERASE ECF-TYPE SIGMA FACTO"/>
    <property type="match status" value="1"/>
</dbReference>
<reference evidence="9 10" key="1">
    <citation type="submission" date="2014-07" db="EMBL/GenBank/DDBJ databases">
        <title>Draft genome of Clostridium celerecrescens 152B isolated from sediments associated with methane hydrate from Krishna Godavari basin.</title>
        <authorList>
            <person name="Honkalas V.S."/>
            <person name="Dabir A.P."/>
            <person name="Arora P."/>
            <person name="Dhakephalkar P.K."/>
        </authorList>
    </citation>
    <scope>NUCLEOTIDE SEQUENCE [LARGE SCALE GENOMIC DNA]</scope>
    <source>
        <strain evidence="9 10">152B</strain>
    </source>
</reference>
<dbReference type="AlphaFoldDB" id="A0A084JL99"/>
<dbReference type="Gene3D" id="1.10.10.10">
    <property type="entry name" value="Winged helix-like DNA-binding domain superfamily/Winged helix DNA-binding domain"/>
    <property type="match status" value="1"/>
</dbReference>
<dbReference type="GO" id="GO:0003677">
    <property type="term" value="F:DNA binding"/>
    <property type="evidence" value="ECO:0007669"/>
    <property type="project" value="UniProtKB-KW"/>
</dbReference>
<dbReference type="GO" id="GO:0016987">
    <property type="term" value="F:sigma factor activity"/>
    <property type="evidence" value="ECO:0007669"/>
    <property type="project" value="UniProtKB-KW"/>
</dbReference>
<dbReference type="InterPro" id="IPR007627">
    <property type="entry name" value="RNA_pol_sigma70_r2"/>
</dbReference>
<dbReference type="InterPro" id="IPR013249">
    <property type="entry name" value="RNA_pol_sigma70_r4_t2"/>
</dbReference>
<dbReference type="Pfam" id="PF08281">
    <property type="entry name" value="Sigma70_r4_2"/>
    <property type="match status" value="1"/>
</dbReference>
<dbReference type="STRING" id="29354.IO98_13740"/>
<dbReference type="NCBIfam" id="TIGR02937">
    <property type="entry name" value="sigma70-ECF"/>
    <property type="match status" value="1"/>
</dbReference>
<keyword evidence="3 6" id="KW-0731">Sigma factor</keyword>
<dbReference type="InterPro" id="IPR014284">
    <property type="entry name" value="RNA_pol_sigma-70_dom"/>
</dbReference>
<evidence type="ECO:0000259" key="8">
    <source>
        <dbReference type="Pfam" id="PF08281"/>
    </source>
</evidence>
<dbReference type="PROSITE" id="PS01063">
    <property type="entry name" value="SIGMA70_ECF"/>
    <property type="match status" value="1"/>
</dbReference>
<dbReference type="Proteomes" id="UP000028525">
    <property type="component" value="Unassembled WGS sequence"/>
</dbReference>
<dbReference type="InterPro" id="IPR013324">
    <property type="entry name" value="RNA_pol_sigma_r3/r4-like"/>
</dbReference>
<sequence length="163" mass="19430">MRQENYDKMTGYIIENQKKFYRLAFSYAQNQEDALDIVQNAVLKALDHYESLKNYDAIKTWFYRILVNESIYFLKKNKKEIASGEELGLEIPYYEQGYEPSDDLYDDINRLDIEIQNIIKLRFFEEMSLKEIAEITGDNLNTVKARLYRGLKMLKQNIQEVNL</sequence>
<dbReference type="SUPFAM" id="SSF88659">
    <property type="entry name" value="Sigma3 and sigma4 domains of RNA polymerase sigma factors"/>
    <property type="match status" value="1"/>
</dbReference>
<dbReference type="InterPro" id="IPR039425">
    <property type="entry name" value="RNA_pol_sigma-70-like"/>
</dbReference>
<feature type="domain" description="RNA polymerase sigma factor 70 region 4 type 2" evidence="8">
    <location>
        <begin position="108"/>
        <end position="154"/>
    </location>
</feature>
<evidence type="ECO:0000256" key="6">
    <source>
        <dbReference type="RuleBase" id="RU000716"/>
    </source>
</evidence>
<dbReference type="CDD" id="cd06171">
    <property type="entry name" value="Sigma70_r4"/>
    <property type="match status" value="1"/>
</dbReference>
<evidence type="ECO:0000259" key="7">
    <source>
        <dbReference type="Pfam" id="PF04542"/>
    </source>
</evidence>
<comment type="similarity">
    <text evidence="1 6">Belongs to the sigma-70 factor family. ECF subfamily.</text>
</comment>
<dbReference type="Pfam" id="PF04542">
    <property type="entry name" value="Sigma70_r2"/>
    <property type="match status" value="1"/>
</dbReference>
<dbReference type="GO" id="GO:0006352">
    <property type="term" value="P:DNA-templated transcription initiation"/>
    <property type="evidence" value="ECO:0007669"/>
    <property type="project" value="InterPro"/>
</dbReference>
<feature type="domain" description="RNA polymerase sigma-70 region 2" evidence="7">
    <location>
        <begin position="15"/>
        <end position="79"/>
    </location>
</feature>
<keyword evidence="10" id="KW-1185">Reference proteome</keyword>
<dbReference type="EMBL" id="JPME01000015">
    <property type="protein sequence ID" value="KEZ89733.1"/>
    <property type="molecule type" value="Genomic_DNA"/>
</dbReference>
<evidence type="ECO:0000313" key="9">
    <source>
        <dbReference type="EMBL" id="KEZ89733.1"/>
    </source>
</evidence>
<evidence type="ECO:0000256" key="2">
    <source>
        <dbReference type="ARBA" id="ARBA00023015"/>
    </source>
</evidence>
<gene>
    <name evidence="9" type="ORF">IO98_13740</name>
</gene>
<keyword evidence="4 6" id="KW-0238">DNA-binding</keyword>
<evidence type="ECO:0000256" key="5">
    <source>
        <dbReference type="ARBA" id="ARBA00023163"/>
    </source>
</evidence>
<evidence type="ECO:0000256" key="3">
    <source>
        <dbReference type="ARBA" id="ARBA00023082"/>
    </source>
</evidence>
<keyword evidence="2 6" id="KW-0805">Transcription regulation</keyword>
<protein>
    <recommendedName>
        <fullName evidence="6">RNA polymerase sigma factor</fullName>
    </recommendedName>
</protein>
<proteinExistence type="inferred from homology"/>
<dbReference type="PANTHER" id="PTHR43133:SF60">
    <property type="entry name" value="RNA POLYMERASE SIGMA FACTOR SIGV"/>
    <property type="match status" value="1"/>
</dbReference>
<dbReference type="RefSeq" id="WP_038281840.1">
    <property type="nucleotide sequence ID" value="NZ_JPME01000015.1"/>
</dbReference>
<evidence type="ECO:0000313" key="10">
    <source>
        <dbReference type="Proteomes" id="UP000028525"/>
    </source>
</evidence>
<dbReference type="SUPFAM" id="SSF88946">
    <property type="entry name" value="Sigma2 domain of RNA polymerase sigma factors"/>
    <property type="match status" value="1"/>
</dbReference>
<accession>A0A084JL99</accession>
<keyword evidence="5 6" id="KW-0804">Transcription</keyword>
<dbReference type="InterPro" id="IPR036388">
    <property type="entry name" value="WH-like_DNA-bd_sf"/>
</dbReference>
<evidence type="ECO:0000256" key="1">
    <source>
        <dbReference type="ARBA" id="ARBA00010641"/>
    </source>
</evidence>
<dbReference type="Gene3D" id="1.10.1740.10">
    <property type="match status" value="1"/>
</dbReference>
<evidence type="ECO:0000256" key="4">
    <source>
        <dbReference type="ARBA" id="ARBA00023125"/>
    </source>
</evidence>
<name>A0A084JL99_9FIRM</name>